<gene>
    <name evidence="1" type="ORF">CSX00_02485</name>
</gene>
<accession>A0A2G3EDA4</accession>
<dbReference type="RefSeq" id="WP_099412735.1">
    <property type="nucleotide sequence ID" value="NZ_PDYH01000008.1"/>
</dbReference>
<protein>
    <submittedName>
        <fullName evidence="1">Uncharacterized protein</fullName>
    </submittedName>
</protein>
<evidence type="ECO:0000313" key="1">
    <source>
        <dbReference type="EMBL" id="PHU41200.1"/>
    </source>
</evidence>
<proteinExistence type="predicted"/>
<organism evidence="1 2">
    <name type="scientific">Pseudobutyrivibrio ruminis</name>
    <dbReference type="NCBI Taxonomy" id="46206"/>
    <lineage>
        <taxon>Bacteria</taxon>
        <taxon>Bacillati</taxon>
        <taxon>Bacillota</taxon>
        <taxon>Clostridia</taxon>
        <taxon>Lachnospirales</taxon>
        <taxon>Lachnospiraceae</taxon>
        <taxon>Pseudobutyrivibrio</taxon>
    </lineage>
</organism>
<reference evidence="1" key="1">
    <citation type="submission" date="2017-10" db="EMBL/GenBank/DDBJ databases">
        <title>Resolving the taxonomy of Roseburia spp., Eubacterium rectale and Agathobacter spp. through phylogenomic analysis.</title>
        <authorList>
            <person name="Sheridan P.O."/>
            <person name="Walker A.W."/>
            <person name="Duncan S.H."/>
            <person name="Scott K.P."/>
            <person name="Toole P.W.O."/>
            <person name="Luis P."/>
            <person name="Flint H.J."/>
        </authorList>
    </citation>
    <scope>NUCLEOTIDE SEQUENCE [LARGE SCALE GENOMIC DNA]</scope>
    <source>
        <strain evidence="1">JK10</strain>
    </source>
</reference>
<dbReference type="EMBL" id="PDYH01000008">
    <property type="protein sequence ID" value="PHU41200.1"/>
    <property type="molecule type" value="Genomic_DNA"/>
</dbReference>
<sequence>MQKYKRIGRSNAINYIEEKYGFTPTVKDVSNTFPELSVPDFWPTPEEDVIVSMEYEGKEFTVEITGEEKSLDGADDYQKDEIIDSLTTYLIKHYPSVEEVVFPDFEENWFLFSPKFEGENYNELVTNNIYSDVILKICEPDVNDFPIEELKSELDFDSISIINYNNNKKMPSPNTNIYLSGSGYGIDEIMPYISQYLWYYNPNKEGSEPKLTTVYTTYYNSLVICSESDEPVIIEPNTDSPTYDMDAANETLISSYRIKSNQDNFIICVPIQDMDKGTALAVTDSKGYSYLKEDNADYISINSYMVSNHEDDTSDYDYSSLIYIVSRAEEE</sequence>
<dbReference type="Proteomes" id="UP000224317">
    <property type="component" value="Unassembled WGS sequence"/>
</dbReference>
<comment type="caution">
    <text evidence="1">The sequence shown here is derived from an EMBL/GenBank/DDBJ whole genome shotgun (WGS) entry which is preliminary data.</text>
</comment>
<name>A0A2G3EDA4_9FIRM</name>
<evidence type="ECO:0000313" key="2">
    <source>
        <dbReference type="Proteomes" id="UP000224317"/>
    </source>
</evidence>
<keyword evidence="2" id="KW-1185">Reference proteome</keyword>
<dbReference type="AlphaFoldDB" id="A0A2G3EDA4"/>